<feature type="domain" description="SIS" evidence="1">
    <location>
        <begin position="36"/>
        <end position="125"/>
    </location>
</feature>
<dbReference type="Proteomes" id="UP000094056">
    <property type="component" value="Unassembled WGS sequence"/>
</dbReference>
<comment type="caution">
    <text evidence="2">The sequence shown here is derived from an EMBL/GenBank/DDBJ whole genome shotgun (WGS) entry which is preliminary data.</text>
</comment>
<dbReference type="PANTHER" id="PTHR38418">
    <property type="entry name" value="SUGAR ISOMERASE, KPSF/GUTQ (AFU_ORTHOLOGUE AFUA_6G08860)"/>
    <property type="match status" value="1"/>
</dbReference>
<dbReference type="EMBL" id="MAYW01000005">
    <property type="protein sequence ID" value="ODS34485.1"/>
    <property type="molecule type" value="Genomic_DNA"/>
</dbReference>
<evidence type="ECO:0000259" key="1">
    <source>
        <dbReference type="PROSITE" id="PS51464"/>
    </source>
</evidence>
<dbReference type="Gene3D" id="3.40.50.10490">
    <property type="entry name" value="Glucose-6-phosphate isomerase like protein, domain 1"/>
    <property type="match status" value="1"/>
</dbReference>
<dbReference type="InterPro" id="IPR046348">
    <property type="entry name" value="SIS_dom_sf"/>
</dbReference>
<dbReference type="PATRIC" id="fig|1872076.5.peg.403"/>
<organism evidence="2 3">
    <name type="scientific">Candidatus Scalindua rubra</name>
    <dbReference type="NCBI Taxonomy" id="1872076"/>
    <lineage>
        <taxon>Bacteria</taxon>
        <taxon>Pseudomonadati</taxon>
        <taxon>Planctomycetota</taxon>
        <taxon>Candidatus Brocadiia</taxon>
        <taxon>Candidatus Brocadiales</taxon>
        <taxon>Candidatus Scalinduaceae</taxon>
        <taxon>Candidatus Scalindua</taxon>
    </lineage>
</organism>
<dbReference type="GO" id="GO:0097367">
    <property type="term" value="F:carbohydrate derivative binding"/>
    <property type="evidence" value="ECO:0007669"/>
    <property type="project" value="InterPro"/>
</dbReference>
<dbReference type="PROSITE" id="PS51464">
    <property type="entry name" value="SIS"/>
    <property type="match status" value="1"/>
</dbReference>
<reference evidence="2 3" key="1">
    <citation type="submission" date="2016-07" db="EMBL/GenBank/DDBJ databases">
        <title>Draft genome of Scalindua rubra, obtained from a brine-seawater interface in the Red Sea, sheds light on salt adaptation in anammox bacteria.</title>
        <authorList>
            <person name="Speth D.R."/>
            <person name="Lagkouvardos I."/>
            <person name="Wang Y."/>
            <person name="Qian P.-Y."/>
            <person name="Dutilh B.E."/>
            <person name="Jetten M.S."/>
        </authorList>
    </citation>
    <scope>NUCLEOTIDE SEQUENCE [LARGE SCALE GENOMIC DNA]</scope>
    <source>
        <strain evidence="2">BSI-1</strain>
    </source>
</reference>
<evidence type="ECO:0000313" key="3">
    <source>
        <dbReference type="Proteomes" id="UP000094056"/>
    </source>
</evidence>
<dbReference type="SUPFAM" id="SSF53697">
    <property type="entry name" value="SIS domain"/>
    <property type="match status" value="1"/>
</dbReference>
<dbReference type="GO" id="GO:1901135">
    <property type="term" value="P:carbohydrate derivative metabolic process"/>
    <property type="evidence" value="ECO:0007669"/>
    <property type="project" value="InterPro"/>
</dbReference>
<proteinExistence type="predicted"/>
<dbReference type="PANTHER" id="PTHR38418:SF2">
    <property type="entry name" value="SUGAR ISOMERASE, KPSF_GUTQ (AFU_ORTHOLOGUE AFUA_6G08860)"/>
    <property type="match status" value="1"/>
</dbReference>
<dbReference type="Pfam" id="PF01380">
    <property type="entry name" value="SIS"/>
    <property type="match status" value="1"/>
</dbReference>
<dbReference type="AlphaFoldDB" id="A0A1E3XFT7"/>
<protein>
    <recommendedName>
        <fullName evidence="1">SIS domain-containing protein</fullName>
    </recommendedName>
</protein>
<accession>A0A1E3XFT7</accession>
<evidence type="ECO:0000313" key="2">
    <source>
        <dbReference type="EMBL" id="ODS34485.1"/>
    </source>
</evidence>
<gene>
    <name evidence="2" type="ORF">SCARUB_00361</name>
</gene>
<sequence length="125" mass="13886">MKTNLRDIEYGKDVVEIEVNALRNLIHHIDNNFRKAVDLIIKCNGRIVVTGIGKAGIIGQKISATLASTGTPSYWIHSSEAKHGDLGRVVAEDVVLALSNSGETEVTQLIPFLKKNWRKDYCNNR</sequence>
<name>A0A1E3XFT7_9BACT</name>
<dbReference type="InterPro" id="IPR001347">
    <property type="entry name" value="SIS_dom"/>
</dbReference>